<sequence>MDDPYRTGGWIIFDRELRNFCSLFTPKFRKKTDSEIDPRGHAKAKAVNIAVMHVETILEAAVEPDDLELALPLMSRLQEAMIT</sequence>
<accession>A0A081RKA3</accession>
<dbReference type="EMBL" id="JFHR01000001">
    <property type="protein sequence ID" value="KEQ55626.1"/>
    <property type="molecule type" value="Genomic_DNA"/>
</dbReference>
<evidence type="ECO:0000313" key="1">
    <source>
        <dbReference type="EMBL" id="KEQ55626.1"/>
    </source>
</evidence>
<organism evidence="1 2">
    <name type="scientific">Sphingobium chlorophenolicum</name>
    <dbReference type="NCBI Taxonomy" id="46429"/>
    <lineage>
        <taxon>Bacteria</taxon>
        <taxon>Pseudomonadati</taxon>
        <taxon>Pseudomonadota</taxon>
        <taxon>Alphaproteobacteria</taxon>
        <taxon>Sphingomonadales</taxon>
        <taxon>Sphingomonadaceae</taxon>
        <taxon>Sphingobium</taxon>
    </lineage>
</organism>
<proteinExistence type="predicted"/>
<protein>
    <submittedName>
        <fullName evidence="1">Uncharacterized protein</fullName>
    </submittedName>
</protein>
<comment type="caution">
    <text evidence="1">The sequence shown here is derived from an EMBL/GenBank/DDBJ whole genome shotgun (WGS) entry which is preliminary data.</text>
</comment>
<dbReference type="eggNOG" id="ENOG5032Q14">
    <property type="taxonomic scope" value="Bacteria"/>
</dbReference>
<dbReference type="RefSeq" id="WP_021246267.1">
    <property type="nucleotide sequence ID" value="NZ_JFHR01000001.1"/>
</dbReference>
<gene>
    <name evidence="1" type="ORF">BV95_00265</name>
</gene>
<evidence type="ECO:0000313" key="2">
    <source>
        <dbReference type="Proteomes" id="UP000028411"/>
    </source>
</evidence>
<dbReference type="PATRIC" id="fig|46429.4.peg.263"/>
<name>A0A081RKA3_SPHCR</name>
<reference evidence="1 2" key="1">
    <citation type="submission" date="2014-02" db="EMBL/GenBank/DDBJ databases">
        <title>Whole genome sequence of Sphingobium chlorophenolicum NBRC 16172.</title>
        <authorList>
            <person name="Gan H.M."/>
            <person name="Gan H.Y."/>
            <person name="Chew T.H."/>
            <person name="Savka M.A."/>
        </authorList>
    </citation>
    <scope>NUCLEOTIDE SEQUENCE [LARGE SCALE GENOMIC DNA]</scope>
    <source>
        <strain evidence="1 2">NBRC 16172</strain>
    </source>
</reference>
<dbReference type="AlphaFoldDB" id="A0A081RKA3"/>
<dbReference type="OrthoDB" id="7475368at2"/>
<dbReference type="Proteomes" id="UP000028411">
    <property type="component" value="Unassembled WGS sequence"/>
</dbReference>